<dbReference type="GO" id="GO:0016020">
    <property type="term" value="C:membrane"/>
    <property type="evidence" value="ECO:0007669"/>
    <property type="project" value="UniProtKB-SubCell"/>
</dbReference>
<dbReference type="AlphaFoldDB" id="A0A915CQW9"/>
<feature type="compositionally biased region" description="Low complexity" evidence="8">
    <location>
        <begin position="671"/>
        <end position="684"/>
    </location>
</feature>
<keyword evidence="10" id="KW-1185">Reference proteome</keyword>
<dbReference type="InterPro" id="IPR036259">
    <property type="entry name" value="MFS_trans_sf"/>
</dbReference>
<dbReference type="GO" id="GO:0006857">
    <property type="term" value="P:oligopeptide transport"/>
    <property type="evidence" value="ECO:0007669"/>
    <property type="project" value="InterPro"/>
</dbReference>
<dbReference type="InterPro" id="IPR000109">
    <property type="entry name" value="POT_fam"/>
</dbReference>
<dbReference type="InterPro" id="IPR018456">
    <property type="entry name" value="PTR2_symporter_CS"/>
</dbReference>
<dbReference type="WBParaSite" id="jg11175">
    <property type="protein sequence ID" value="jg11175"/>
    <property type="gene ID" value="jg11175"/>
</dbReference>
<dbReference type="GO" id="GO:0022857">
    <property type="term" value="F:transmembrane transporter activity"/>
    <property type="evidence" value="ECO:0007669"/>
    <property type="project" value="InterPro"/>
</dbReference>
<dbReference type="PROSITE" id="PS01023">
    <property type="entry name" value="PTR2_2"/>
    <property type="match status" value="1"/>
</dbReference>
<name>A0A915CQW9_9BILA</name>
<keyword evidence="6 9" id="KW-0472">Membrane</keyword>
<dbReference type="SUPFAM" id="SSF103473">
    <property type="entry name" value="MFS general substrate transporter"/>
    <property type="match status" value="1"/>
</dbReference>
<keyword evidence="7" id="KW-0813">Transport</keyword>
<evidence type="ECO:0000256" key="5">
    <source>
        <dbReference type="ARBA" id="ARBA00022989"/>
    </source>
</evidence>
<evidence type="ECO:0000313" key="10">
    <source>
        <dbReference type="Proteomes" id="UP000887574"/>
    </source>
</evidence>
<evidence type="ECO:0000256" key="9">
    <source>
        <dbReference type="SAM" id="Phobius"/>
    </source>
</evidence>
<keyword evidence="4" id="KW-0653">Protein transport</keyword>
<reference evidence="11" key="1">
    <citation type="submission" date="2022-11" db="UniProtKB">
        <authorList>
            <consortium name="WormBaseParasite"/>
        </authorList>
    </citation>
    <scope>IDENTIFICATION</scope>
</reference>
<feature type="transmembrane region" description="Helical" evidence="9">
    <location>
        <begin position="246"/>
        <end position="265"/>
    </location>
</feature>
<dbReference type="PANTHER" id="PTHR11654">
    <property type="entry name" value="OLIGOPEPTIDE TRANSPORTER-RELATED"/>
    <property type="match status" value="1"/>
</dbReference>
<evidence type="ECO:0000256" key="1">
    <source>
        <dbReference type="ARBA" id="ARBA00004141"/>
    </source>
</evidence>
<evidence type="ECO:0000313" key="11">
    <source>
        <dbReference type="WBParaSite" id="jg11175"/>
    </source>
</evidence>
<evidence type="ECO:0000256" key="6">
    <source>
        <dbReference type="ARBA" id="ARBA00023136"/>
    </source>
</evidence>
<evidence type="ECO:0000256" key="8">
    <source>
        <dbReference type="SAM" id="MobiDB-lite"/>
    </source>
</evidence>
<keyword evidence="3 7" id="KW-0812">Transmembrane</keyword>
<proteinExistence type="inferred from homology"/>
<keyword evidence="4" id="KW-0571">Peptide transport</keyword>
<dbReference type="Pfam" id="PF00854">
    <property type="entry name" value="PTR2"/>
    <property type="match status" value="2"/>
</dbReference>
<feature type="transmembrane region" description="Helical" evidence="9">
    <location>
        <begin position="584"/>
        <end position="603"/>
    </location>
</feature>
<sequence>MGTGGIKPCVASFGGDQFEPYQEKMLSLFFSVFYFSINAGSMISTFVSPIFRSWPCLGQDSCYPLAFGVPAVLMVIATLAFMSGSYWYKKPPPQENIFGEVFRAGKKAVRNKWKGTSRKRSHWLEYYFDTHRCENDPKCLELQRKRKDGSVCQKRMFIDDIKSLLRLLVMYLPVPMFWALYDQQGSSWTIQALQMKCRLWGDVMLLPDQMQTLNAVLILAFIPMFQIIIYPLLGKCFKLTLTLRKMIGGGVLAAIAFLISAALQLQVNTTLPDLPADGRGFVSVMNNFEKCTINVSVKGMPQLRTINLAPNTSLINDNTKQDPKQRVQLYDLPVGNITWLINYSGADCTGVDGICTLKSHIKKLWNLLPGSRPLGTFFSSASTDKPIKGTGEFSLGQVDLAMDKEYSGHLALCRKNTEGTTNEHPCYGSEAVDFDGKSTYISPRQQNYLLANGTESKKKVSIYEFITVQPGSWKLYKMFNVPKKIGQLTMSKEEVKVEVIEGVEFTIEGQGGVYMLAVTGQENKVNVFTKKTHFFQSVQDNIIPIYWQVPQIAIMTAAEILFSITGYEFAYSQAAPSMKSIVQALWLLTVSAGDAIIVVIALMKIPNMAVALVMYAGMMLAVMAVFALLAIFYYDYNYYTGDETESLENFELDAGDYAVDASKDALNKRLSSPVSDYGGTSSSSNGGGIENTGYTGEQEDRQSWREHF</sequence>
<comment type="subcellular location">
    <subcellularLocation>
        <location evidence="1 7">Membrane</location>
        <topology evidence="1 7">Multi-pass membrane protein</topology>
    </subcellularLocation>
</comment>
<evidence type="ECO:0000256" key="7">
    <source>
        <dbReference type="RuleBase" id="RU003755"/>
    </source>
</evidence>
<feature type="region of interest" description="Disordered" evidence="8">
    <location>
        <begin position="669"/>
        <end position="708"/>
    </location>
</feature>
<organism evidence="10 11">
    <name type="scientific">Ditylenchus dipsaci</name>
    <dbReference type="NCBI Taxonomy" id="166011"/>
    <lineage>
        <taxon>Eukaryota</taxon>
        <taxon>Metazoa</taxon>
        <taxon>Ecdysozoa</taxon>
        <taxon>Nematoda</taxon>
        <taxon>Chromadorea</taxon>
        <taxon>Rhabditida</taxon>
        <taxon>Tylenchina</taxon>
        <taxon>Tylenchomorpha</taxon>
        <taxon>Sphaerularioidea</taxon>
        <taxon>Anguinidae</taxon>
        <taxon>Anguininae</taxon>
        <taxon>Ditylenchus</taxon>
    </lineage>
</organism>
<feature type="compositionally biased region" description="Basic and acidic residues" evidence="8">
    <location>
        <begin position="698"/>
        <end position="708"/>
    </location>
</feature>
<feature type="transmembrane region" description="Helical" evidence="9">
    <location>
        <begin position="610"/>
        <end position="634"/>
    </location>
</feature>
<keyword evidence="5 9" id="KW-1133">Transmembrane helix</keyword>
<protein>
    <submittedName>
        <fullName evidence="11">Uncharacterized protein</fullName>
    </submittedName>
</protein>
<comment type="similarity">
    <text evidence="2 7">Belongs to the major facilitator superfamily. Proton-dependent oligopeptide transporter (POT/PTR) (TC 2.A.17) family.</text>
</comment>
<dbReference type="Gene3D" id="1.20.1250.20">
    <property type="entry name" value="MFS general substrate transporter like domains"/>
    <property type="match status" value="2"/>
</dbReference>
<feature type="transmembrane region" description="Helical" evidence="9">
    <location>
        <begin position="164"/>
        <end position="181"/>
    </location>
</feature>
<evidence type="ECO:0000256" key="4">
    <source>
        <dbReference type="ARBA" id="ARBA00022856"/>
    </source>
</evidence>
<feature type="transmembrane region" description="Helical" evidence="9">
    <location>
        <begin position="63"/>
        <end position="88"/>
    </location>
</feature>
<accession>A0A915CQW9</accession>
<dbReference type="Proteomes" id="UP000887574">
    <property type="component" value="Unplaced"/>
</dbReference>
<feature type="transmembrane region" description="Helical" evidence="9">
    <location>
        <begin position="213"/>
        <end position="234"/>
    </location>
</feature>
<feature type="transmembrane region" description="Helical" evidence="9">
    <location>
        <begin position="28"/>
        <end position="51"/>
    </location>
</feature>
<evidence type="ECO:0000256" key="3">
    <source>
        <dbReference type="ARBA" id="ARBA00022692"/>
    </source>
</evidence>
<evidence type="ECO:0000256" key="2">
    <source>
        <dbReference type="ARBA" id="ARBA00005982"/>
    </source>
</evidence>